<evidence type="ECO:0000256" key="8">
    <source>
        <dbReference type="RuleBase" id="RU363032"/>
    </source>
</evidence>
<evidence type="ECO:0000256" key="3">
    <source>
        <dbReference type="ARBA" id="ARBA00022448"/>
    </source>
</evidence>
<feature type="transmembrane region" description="Helical" evidence="8">
    <location>
        <begin position="189"/>
        <end position="214"/>
    </location>
</feature>
<dbReference type="InterPro" id="IPR035906">
    <property type="entry name" value="MetI-like_sf"/>
</dbReference>
<keyword evidence="4" id="KW-1003">Cell membrane</keyword>
<dbReference type="Pfam" id="PF00528">
    <property type="entry name" value="BPD_transp_1"/>
    <property type="match status" value="1"/>
</dbReference>
<feature type="transmembrane region" description="Helical" evidence="8">
    <location>
        <begin position="68"/>
        <end position="90"/>
    </location>
</feature>
<feature type="transmembrane region" description="Helical" evidence="8">
    <location>
        <begin position="141"/>
        <end position="168"/>
    </location>
</feature>
<feature type="transmembrane region" description="Helical" evidence="8">
    <location>
        <begin position="12"/>
        <end position="32"/>
    </location>
</feature>
<evidence type="ECO:0000256" key="1">
    <source>
        <dbReference type="ARBA" id="ARBA00004651"/>
    </source>
</evidence>
<dbReference type="PANTHER" id="PTHR42929">
    <property type="entry name" value="INNER MEMBRANE ABC TRANSPORTER PERMEASE PROTEIN YDCU-RELATED-RELATED"/>
    <property type="match status" value="1"/>
</dbReference>
<keyword evidence="5 8" id="KW-0812">Transmembrane</keyword>
<reference evidence="10 11" key="1">
    <citation type="submission" date="2016-02" db="EMBL/GenBank/DDBJ databases">
        <title>Comparison of Clostridium stercorarium subspecies using comparative genomics and transcriptomics.</title>
        <authorList>
            <person name="Schellenberg J."/>
            <person name="Thallinger G."/>
            <person name="Levin D.B."/>
            <person name="Zhang X."/>
            <person name="Alvare G."/>
            <person name="Fristensky B."/>
            <person name="Sparling R."/>
        </authorList>
    </citation>
    <scope>NUCLEOTIDE SEQUENCE [LARGE SCALE GENOMIC DNA]</scope>
    <source>
        <strain evidence="10 11">DSM 2910</strain>
    </source>
</reference>
<organism evidence="10 11">
    <name type="scientific">Thermoclostridium stercorarium subsp. thermolacticum DSM 2910</name>
    <dbReference type="NCBI Taxonomy" id="1121336"/>
    <lineage>
        <taxon>Bacteria</taxon>
        <taxon>Bacillati</taxon>
        <taxon>Bacillota</taxon>
        <taxon>Clostridia</taxon>
        <taxon>Eubacteriales</taxon>
        <taxon>Oscillospiraceae</taxon>
        <taxon>Thermoclostridium</taxon>
    </lineage>
</organism>
<dbReference type="GO" id="GO:0055085">
    <property type="term" value="P:transmembrane transport"/>
    <property type="evidence" value="ECO:0007669"/>
    <property type="project" value="InterPro"/>
</dbReference>
<dbReference type="OrthoDB" id="9807047at2"/>
<evidence type="ECO:0000256" key="6">
    <source>
        <dbReference type="ARBA" id="ARBA00022989"/>
    </source>
</evidence>
<evidence type="ECO:0000256" key="5">
    <source>
        <dbReference type="ARBA" id="ARBA00022692"/>
    </source>
</evidence>
<comment type="subcellular location">
    <subcellularLocation>
        <location evidence="1 8">Cell membrane</location>
        <topology evidence="1 8">Multi-pass membrane protein</topology>
    </subcellularLocation>
</comment>
<gene>
    <name evidence="10" type="ORF">CSTERTH_05820</name>
</gene>
<evidence type="ECO:0000259" key="9">
    <source>
        <dbReference type="PROSITE" id="PS50928"/>
    </source>
</evidence>
<dbReference type="RefSeq" id="WP_015358912.1">
    <property type="nucleotide sequence ID" value="NZ_CP014672.1"/>
</dbReference>
<feature type="domain" description="ABC transmembrane type-1" evidence="9">
    <location>
        <begin position="62"/>
        <end position="266"/>
    </location>
</feature>
<dbReference type="SUPFAM" id="SSF161098">
    <property type="entry name" value="MetI-like"/>
    <property type="match status" value="1"/>
</dbReference>
<proteinExistence type="inferred from homology"/>
<dbReference type="CDD" id="cd06261">
    <property type="entry name" value="TM_PBP2"/>
    <property type="match status" value="1"/>
</dbReference>
<keyword evidence="3 8" id="KW-0813">Transport</keyword>
<sequence>MKNKARFLAYPYMVWMVIFIVVPLLLVLFYSLTEGNIKDPSSLTFSLNNYKRVFDVMYLNVIWKSFKLAIISTICCLILGYPVALIISTIKAKYKNIVLMFFLVPIWMNFLLRTYAWMSILSPNGFINRLLSWMGLPTLSIMPGQTAVILGMIYNFLPFMVLPIYTVLSKIDKSVLEAAMDLGANKLVTFVKVILPLTVPGIISGITMVFMPAVSTFVISQLLGGGKELLIGNLIEQQFTVQRDWHFGSALSIILMIMILISMAIMSKVEKDDGNGGAPRW</sequence>
<evidence type="ECO:0000256" key="2">
    <source>
        <dbReference type="ARBA" id="ARBA00007069"/>
    </source>
</evidence>
<comment type="similarity">
    <text evidence="2">Belongs to the binding-protein-dependent transport system permease family. CysTW subfamily.</text>
</comment>
<evidence type="ECO:0000256" key="4">
    <source>
        <dbReference type="ARBA" id="ARBA00022475"/>
    </source>
</evidence>
<feature type="transmembrane region" description="Helical" evidence="8">
    <location>
        <begin position="97"/>
        <end position="121"/>
    </location>
</feature>
<protein>
    <submittedName>
        <fullName evidence="10">ABC transporter permease</fullName>
    </submittedName>
</protein>
<dbReference type="PANTHER" id="PTHR42929:SF1">
    <property type="entry name" value="INNER MEMBRANE ABC TRANSPORTER PERMEASE PROTEIN YDCU-RELATED"/>
    <property type="match status" value="1"/>
</dbReference>
<accession>A0A1B1YCW5</accession>
<feature type="transmembrane region" description="Helical" evidence="8">
    <location>
        <begin position="245"/>
        <end position="265"/>
    </location>
</feature>
<dbReference type="EMBL" id="CP014672">
    <property type="protein sequence ID" value="ANW98587.1"/>
    <property type="molecule type" value="Genomic_DNA"/>
</dbReference>
<evidence type="ECO:0000313" key="10">
    <source>
        <dbReference type="EMBL" id="ANW98587.1"/>
    </source>
</evidence>
<keyword evidence="7 8" id="KW-0472">Membrane</keyword>
<keyword evidence="6 8" id="KW-1133">Transmembrane helix</keyword>
<name>A0A1B1YCW5_THEST</name>
<evidence type="ECO:0000313" key="11">
    <source>
        <dbReference type="Proteomes" id="UP000092971"/>
    </source>
</evidence>
<dbReference type="AlphaFoldDB" id="A0A1B1YCW5"/>
<evidence type="ECO:0000256" key="7">
    <source>
        <dbReference type="ARBA" id="ARBA00023136"/>
    </source>
</evidence>
<dbReference type="GO" id="GO:0005886">
    <property type="term" value="C:plasma membrane"/>
    <property type="evidence" value="ECO:0007669"/>
    <property type="project" value="UniProtKB-SubCell"/>
</dbReference>
<dbReference type="PROSITE" id="PS50928">
    <property type="entry name" value="ABC_TM1"/>
    <property type="match status" value="1"/>
</dbReference>
<dbReference type="InterPro" id="IPR000515">
    <property type="entry name" value="MetI-like"/>
</dbReference>
<dbReference type="Proteomes" id="UP000092971">
    <property type="component" value="Chromosome"/>
</dbReference>
<dbReference type="Gene3D" id="1.10.3720.10">
    <property type="entry name" value="MetI-like"/>
    <property type="match status" value="1"/>
</dbReference>